<name>A0ABU1TL52_9FLAO</name>
<keyword evidence="4" id="KW-1185">Reference proteome</keyword>
<keyword evidence="1" id="KW-0732">Signal</keyword>
<evidence type="ECO:0000256" key="1">
    <source>
        <dbReference type="SAM" id="SignalP"/>
    </source>
</evidence>
<dbReference type="EMBL" id="JAVDVI010000002">
    <property type="protein sequence ID" value="MDR6966681.1"/>
    <property type="molecule type" value="Genomic_DNA"/>
</dbReference>
<comment type="caution">
    <text evidence="3">The sequence shown here is derived from an EMBL/GenBank/DDBJ whole genome shotgun (WGS) entry which is preliminary data.</text>
</comment>
<feature type="chain" id="PRO_5047100656" description="DUF4296 domain-containing protein" evidence="1">
    <location>
        <begin position="22"/>
        <end position="149"/>
    </location>
</feature>
<organism evidence="3 4">
    <name type="scientific">Flavobacterium arsenatis</name>
    <dbReference type="NCBI Taxonomy" id="1484332"/>
    <lineage>
        <taxon>Bacteria</taxon>
        <taxon>Pseudomonadati</taxon>
        <taxon>Bacteroidota</taxon>
        <taxon>Flavobacteriia</taxon>
        <taxon>Flavobacteriales</taxon>
        <taxon>Flavobacteriaceae</taxon>
        <taxon>Flavobacterium</taxon>
    </lineage>
</organism>
<dbReference type="Proteomes" id="UP001255185">
    <property type="component" value="Unassembled WGS sequence"/>
</dbReference>
<protein>
    <recommendedName>
        <fullName evidence="2">DUF4296 domain-containing protein</fullName>
    </recommendedName>
</protein>
<feature type="domain" description="DUF4296" evidence="2">
    <location>
        <begin position="25"/>
        <end position="107"/>
    </location>
</feature>
<sequence>MKKVFCFFIGVLILFSCQQSAIDKPDNLIDEDTMEEIIYDLALLEAIRTNNPTTLENKNITASTYVYDKYDIDSLQFVKSNHYYASDVHNYMKMYQRIEERLGKEKTKIDTILAQESKKIKKPKPIKPLKTTDSIKSAIRLKEKLEQKN</sequence>
<dbReference type="PROSITE" id="PS51257">
    <property type="entry name" value="PROKAR_LIPOPROTEIN"/>
    <property type="match status" value="1"/>
</dbReference>
<gene>
    <name evidence="3" type="ORF">J2X31_000679</name>
</gene>
<evidence type="ECO:0000313" key="4">
    <source>
        <dbReference type="Proteomes" id="UP001255185"/>
    </source>
</evidence>
<dbReference type="InterPro" id="IPR025381">
    <property type="entry name" value="DUF4296"/>
</dbReference>
<proteinExistence type="predicted"/>
<dbReference type="Pfam" id="PF14129">
    <property type="entry name" value="DUF4296"/>
    <property type="match status" value="1"/>
</dbReference>
<reference evidence="3 4" key="1">
    <citation type="submission" date="2023-07" db="EMBL/GenBank/DDBJ databases">
        <title>Sorghum-associated microbial communities from plants grown in Nebraska, USA.</title>
        <authorList>
            <person name="Schachtman D."/>
        </authorList>
    </citation>
    <scope>NUCLEOTIDE SEQUENCE [LARGE SCALE GENOMIC DNA]</scope>
    <source>
        <strain evidence="3 4">3773</strain>
    </source>
</reference>
<accession>A0ABU1TL52</accession>
<feature type="signal peptide" evidence="1">
    <location>
        <begin position="1"/>
        <end position="21"/>
    </location>
</feature>
<evidence type="ECO:0000259" key="2">
    <source>
        <dbReference type="Pfam" id="PF14129"/>
    </source>
</evidence>
<evidence type="ECO:0000313" key="3">
    <source>
        <dbReference type="EMBL" id="MDR6966681.1"/>
    </source>
</evidence>
<dbReference type="RefSeq" id="WP_310024392.1">
    <property type="nucleotide sequence ID" value="NZ_JAVDVI010000002.1"/>
</dbReference>